<dbReference type="GO" id="GO:0046872">
    <property type="term" value="F:metal ion binding"/>
    <property type="evidence" value="ECO:0007669"/>
    <property type="project" value="UniProtKB-KW"/>
</dbReference>
<reference evidence="7" key="1">
    <citation type="journal article" date="2024" name="Syst. Appl. Microbiol.">
        <title>First single-strain enrichments of Electrothrix cable bacteria, description of E. aestuarii sp. nov. and E. rattekaaiensis sp. nov., and proposal of a cable bacteria taxonomy following the rules of the SeqCode.</title>
        <authorList>
            <person name="Plum-Jensen L.E."/>
            <person name="Schramm A."/>
            <person name="Marshall I.P.G."/>
        </authorList>
    </citation>
    <scope>NUCLEOTIDE SEQUENCE</scope>
    <source>
        <strain evidence="7">Rat1</strain>
    </source>
</reference>
<protein>
    <submittedName>
        <fullName evidence="7">PIN domain nuclease</fullName>
    </submittedName>
</protein>
<accession>A0AAU8LTD1</accession>
<organism evidence="7">
    <name type="scientific">Candidatus Electrothrix aestuarii</name>
    <dbReference type="NCBI Taxonomy" id="3062594"/>
    <lineage>
        <taxon>Bacteria</taxon>
        <taxon>Pseudomonadati</taxon>
        <taxon>Thermodesulfobacteriota</taxon>
        <taxon>Desulfobulbia</taxon>
        <taxon>Desulfobulbales</taxon>
        <taxon>Desulfobulbaceae</taxon>
        <taxon>Candidatus Electrothrix</taxon>
    </lineage>
</organism>
<proteinExistence type="predicted"/>
<dbReference type="Pfam" id="PF01850">
    <property type="entry name" value="PIN"/>
    <property type="match status" value="1"/>
</dbReference>
<evidence type="ECO:0000256" key="1">
    <source>
        <dbReference type="ARBA" id="ARBA00022649"/>
    </source>
</evidence>
<keyword evidence="5" id="KW-0460">Magnesium</keyword>
<name>A0AAU8LTD1_9BACT</name>
<evidence type="ECO:0000256" key="2">
    <source>
        <dbReference type="ARBA" id="ARBA00022722"/>
    </source>
</evidence>
<dbReference type="InterPro" id="IPR029060">
    <property type="entry name" value="PIN-like_dom_sf"/>
</dbReference>
<feature type="domain" description="PIN" evidence="6">
    <location>
        <begin position="2"/>
        <end position="118"/>
    </location>
</feature>
<evidence type="ECO:0000259" key="6">
    <source>
        <dbReference type="Pfam" id="PF01850"/>
    </source>
</evidence>
<evidence type="ECO:0000313" key="7">
    <source>
        <dbReference type="EMBL" id="XCN72405.1"/>
    </source>
</evidence>
<keyword evidence="3" id="KW-0479">Metal-binding</keyword>
<evidence type="ECO:0000256" key="5">
    <source>
        <dbReference type="ARBA" id="ARBA00022842"/>
    </source>
</evidence>
<sequence length="135" mass="15140">MILVDSSVWINYFNGQTTWQTEMLDQLLQQVPVYTGDLILTEVLQGFRKDSDYAKAKEVLSILPCKELGGYPVAVAAAENYRALRKKGVTVRKTLDMIIGTFCIVNTLSLLHDDRDFEPMVTHLGLRAVSPAVLH</sequence>
<reference evidence="7" key="2">
    <citation type="submission" date="2024-06" db="EMBL/GenBank/DDBJ databases">
        <authorList>
            <person name="Plum-Jensen L.E."/>
            <person name="Schramm A."/>
            <person name="Marshall I.P.G."/>
        </authorList>
    </citation>
    <scope>NUCLEOTIDE SEQUENCE</scope>
    <source>
        <strain evidence="7">Rat1</strain>
    </source>
</reference>
<dbReference type="EMBL" id="CP159373">
    <property type="protein sequence ID" value="XCN72405.1"/>
    <property type="molecule type" value="Genomic_DNA"/>
</dbReference>
<dbReference type="CDD" id="cd18760">
    <property type="entry name" value="PIN_MtVapC3-like"/>
    <property type="match status" value="1"/>
</dbReference>
<keyword evidence="2" id="KW-0540">Nuclease</keyword>
<dbReference type="PANTHER" id="PTHR42740:SF1">
    <property type="entry name" value="RIBONUCLEASE VAPC3"/>
    <property type="match status" value="1"/>
</dbReference>
<dbReference type="InterPro" id="IPR002716">
    <property type="entry name" value="PIN_dom"/>
</dbReference>
<dbReference type="AlphaFoldDB" id="A0AAU8LTD1"/>
<dbReference type="InterPro" id="IPR051749">
    <property type="entry name" value="PINc/VapC_TA_RNase"/>
</dbReference>
<evidence type="ECO:0000256" key="3">
    <source>
        <dbReference type="ARBA" id="ARBA00022723"/>
    </source>
</evidence>
<keyword evidence="4" id="KW-0378">Hydrolase</keyword>
<dbReference type="GO" id="GO:0004540">
    <property type="term" value="F:RNA nuclease activity"/>
    <property type="evidence" value="ECO:0007669"/>
    <property type="project" value="TreeGrafter"/>
</dbReference>
<dbReference type="GO" id="GO:0016787">
    <property type="term" value="F:hydrolase activity"/>
    <property type="evidence" value="ECO:0007669"/>
    <property type="project" value="UniProtKB-KW"/>
</dbReference>
<keyword evidence="1" id="KW-1277">Toxin-antitoxin system</keyword>
<evidence type="ECO:0000256" key="4">
    <source>
        <dbReference type="ARBA" id="ARBA00022801"/>
    </source>
</evidence>
<gene>
    <name evidence="7" type="ORF">Q3M24_19240</name>
</gene>
<dbReference type="KEGG" id="eaj:Q3M24_19240"/>
<dbReference type="SUPFAM" id="SSF88723">
    <property type="entry name" value="PIN domain-like"/>
    <property type="match status" value="1"/>
</dbReference>
<dbReference type="PANTHER" id="PTHR42740">
    <property type="entry name" value="RIBONUCLEASE VAPC3"/>
    <property type="match status" value="1"/>
</dbReference>
<dbReference type="Gene3D" id="3.40.50.1010">
    <property type="entry name" value="5'-nuclease"/>
    <property type="match status" value="1"/>
</dbReference>